<dbReference type="Proteomes" id="UP000250140">
    <property type="component" value="Unassembled WGS sequence"/>
</dbReference>
<dbReference type="AlphaFoldDB" id="A0A8E2JVQ0"/>
<reference evidence="2 3" key="1">
    <citation type="journal article" date="2016" name="Nat. Commun.">
        <title>Ectomycorrhizal ecology is imprinted in the genome of the dominant symbiotic fungus Cenococcum geophilum.</title>
        <authorList>
            <consortium name="DOE Joint Genome Institute"/>
            <person name="Peter M."/>
            <person name="Kohler A."/>
            <person name="Ohm R.A."/>
            <person name="Kuo A."/>
            <person name="Krutzmann J."/>
            <person name="Morin E."/>
            <person name="Arend M."/>
            <person name="Barry K.W."/>
            <person name="Binder M."/>
            <person name="Choi C."/>
            <person name="Clum A."/>
            <person name="Copeland A."/>
            <person name="Grisel N."/>
            <person name="Haridas S."/>
            <person name="Kipfer T."/>
            <person name="LaButti K."/>
            <person name="Lindquist E."/>
            <person name="Lipzen A."/>
            <person name="Maire R."/>
            <person name="Meier B."/>
            <person name="Mihaltcheva S."/>
            <person name="Molinier V."/>
            <person name="Murat C."/>
            <person name="Poggeler S."/>
            <person name="Quandt C.A."/>
            <person name="Sperisen C."/>
            <person name="Tritt A."/>
            <person name="Tisserant E."/>
            <person name="Crous P.W."/>
            <person name="Henrissat B."/>
            <person name="Nehls U."/>
            <person name="Egli S."/>
            <person name="Spatafora J.W."/>
            <person name="Grigoriev I.V."/>
            <person name="Martin F.M."/>
        </authorList>
    </citation>
    <scope>NUCLEOTIDE SEQUENCE [LARGE SCALE GENOMIC DNA]</scope>
    <source>
        <strain evidence="2 3">CBS 207.34</strain>
    </source>
</reference>
<keyword evidence="3" id="KW-1185">Reference proteome</keyword>
<dbReference type="PANTHER" id="PTHR33112:SF16">
    <property type="entry name" value="HETEROKARYON INCOMPATIBILITY DOMAIN-CONTAINING PROTEIN"/>
    <property type="match status" value="1"/>
</dbReference>
<accession>A0A8E2JVQ0</accession>
<proteinExistence type="predicted"/>
<protein>
    <submittedName>
        <fullName evidence="2">HET-domain-containing protein</fullName>
    </submittedName>
</protein>
<dbReference type="InterPro" id="IPR010730">
    <property type="entry name" value="HET"/>
</dbReference>
<sequence>MPLCEVCVVLNFRGLLYPFGRNTLQGPNLRELLHPIGQATARRHRDLETLRSSASTCELCALLQAAIQDSVQPHESKNRIYLQGDRNFSFLEEKSGSYDSDIGALTSISIYLGSLDGTGKLQTLRHHPITVYAEPGSAAALSYDILNQPLRPSDDVTQARQWFQHCSSTHSICHKRSSGDETITEKGKLTYLPTRVLDVTAIASNGNPFLVETEGQQGEYVTLSHRWGGARVVTTTLSNLIVHKRCIPFATLSKTFRDAIVFTYNLGFRYIWIDSLCIIQDSVDDWERESARMAEIYMQSTITLSAASATSGDTGLFLPRKPYMSVKLPYCDKHGALSGHYYITNRQLGTFLDEVERGPLQTRAWTLQERLLAARVLHFAESQLYWECQNAVWKESSGFLVEDNAVDRFGGNVKTGYRGSLLSAPWRKSEFSLPRQAKTNAEYTTWYGVLSQYSRRAMSYEDDKLPAVSGLAQYFAQYRKDSYVAGLWNNDLPTGLMWCNGHSRGSSSLLRPKRPRAPSFSWASLDGPIVFECDWTGTVEIKILDVAVQHSGSNRYGGLASGRILLMGCIRQLKTVVGQAAEYDRGWIYTNAFLFNAEDECLGCASFDELSRTQNGLVSCLLIFCVSEGFRPFAPDVLMRRGQWAWALLLRRKEDEMAYERIGLAQVDQTCFEKMVMEEIALV</sequence>
<dbReference type="OrthoDB" id="5362512at2759"/>
<evidence type="ECO:0000313" key="2">
    <source>
        <dbReference type="EMBL" id="OCL11435.1"/>
    </source>
</evidence>
<evidence type="ECO:0000313" key="3">
    <source>
        <dbReference type="Proteomes" id="UP000250140"/>
    </source>
</evidence>
<gene>
    <name evidence="2" type="ORF">AOQ84DRAFT_313891</name>
</gene>
<dbReference type="PANTHER" id="PTHR33112">
    <property type="entry name" value="DOMAIN PROTEIN, PUTATIVE-RELATED"/>
    <property type="match status" value="1"/>
</dbReference>
<organism evidence="2 3">
    <name type="scientific">Glonium stellatum</name>
    <dbReference type="NCBI Taxonomy" id="574774"/>
    <lineage>
        <taxon>Eukaryota</taxon>
        <taxon>Fungi</taxon>
        <taxon>Dikarya</taxon>
        <taxon>Ascomycota</taxon>
        <taxon>Pezizomycotina</taxon>
        <taxon>Dothideomycetes</taxon>
        <taxon>Pleosporomycetidae</taxon>
        <taxon>Gloniales</taxon>
        <taxon>Gloniaceae</taxon>
        <taxon>Glonium</taxon>
    </lineage>
</organism>
<dbReference type="EMBL" id="KV749044">
    <property type="protein sequence ID" value="OCL11435.1"/>
    <property type="molecule type" value="Genomic_DNA"/>
</dbReference>
<feature type="domain" description="Heterokaryon incompatibility" evidence="1">
    <location>
        <begin position="220"/>
        <end position="369"/>
    </location>
</feature>
<name>A0A8E2JVQ0_9PEZI</name>
<evidence type="ECO:0000259" key="1">
    <source>
        <dbReference type="Pfam" id="PF06985"/>
    </source>
</evidence>
<dbReference type="Pfam" id="PF06985">
    <property type="entry name" value="HET"/>
    <property type="match status" value="1"/>
</dbReference>